<evidence type="ECO:0000313" key="7">
    <source>
        <dbReference type="Proteomes" id="UP001497382"/>
    </source>
</evidence>
<dbReference type="GO" id="GO:0005777">
    <property type="term" value="C:peroxisome"/>
    <property type="evidence" value="ECO:0007669"/>
    <property type="project" value="UniProtKB-ARBA"/>
</dbReference>
<evidence type="ECO:0000313" key="6">
    <source>
        <dbReference type="EMBL" id="CAL1280266.1"/>
    </source>
</evidence>
<keyword evidence="7" id="KW-1185">Reference proteome</keyword>
<dbReference type="PROSITE" id="PS00557">
    <property type="entry name" value="FMN_HYDROXY_ACID_DH_1"/>
    <property type="match status" value="1"/>
</dbReference>
<dbReference type="InterPro" id="IPR008259">
    <property type="entry name" value="FMN_hydac_DH_AS"/>
</dbReference>
<comment type="cofactor">
    <cofactor evidence="1">
        <name>FMN</name>
        <dbReference type="ChEBI" id="CHEBI:58210"/>
    </cofactor>
</comment>
<comment type="catalytic activity">
    <reaction evidence="3">
        <text>a (2S)-2-hydroxycarboxylate + O2 = a 2-oxocarboxylate + H2O2</text>
        <dbReference type="Rhea" id="RHEA:16789"/>
        <dbReference type="ChEBI" id="CHEBI:15379"/>
        <dbReference type="ChEBI" id="CHEBI:16240"/>
        <dbReference type="ChEBI" id="CHEBI:35179"/>
        <dbReference type="ChEBI" id="CHEBI:58123"/>
        <dbReference type="EC" id="1.1.3.15"/>
    </reaction>
    <physiologicalReaction direction="left-to-right" evidence="3">
        <dbReference type="Rhea" id="RHEA:16790"/>
    </physiologicalReaction>
</comment>
<dbReference type="InterPro" id="IPR013785">
    <property type="entry name" value="Aldolase_TIM"/>
</dbReference>
<dbReference type="PANTHER" id="PTHR10578:SF149">
    <property type="entry name" value="2-HYDROXYACID OXIDASE 2"/>
    <property type="match status" value="1"/>
</dbReference>
<protein>
    <recommendedName>
        <fullName evidence="5">FMN hydroxy acid dehydrogenase domain-containing protein</fullName>
    </recommendedName>
</protein>
<dbReference type="EMBL" id="CAXIEN010000129">
    <property type="protein sequence ID" value="CAL1280266.1"/>
    <property type="molecule type" value="Genomic_DNA"/>
</dbReference>
<dbReference type="Proteomes" id="UP001497382">
    <property type="component" value="Unassembled WGS sequence"/>
</dbReference>
<organism evidence="6 7">
    <name type="scientific">Larinioides sclopetarius</name>
    <dbReference type="NCBI Taxonomy" id="280406"/>
    <lineage>
        <taxon>Eukaryota</taxon>
        <taxon>Metazoa</taxon>
        <taxon>Ecdysozoa</taxon>
        <taxon>Arthropoda</taxon>
        <taxon>Chelicerata</taxon>
        <taxon>Arachnida</taxon>
        <taxon>Araneae</taxon>
        <taxon>Araneomorphae</taxon>
        <taxon>Entelegynae</taxon>
        <taxon>Araneoidea</taxon>
        <taxon>Araneidae</taxon>
        <taxon>Larinioides</taxon>
    </lineage>
</organism>
<feature type="domain" description="FMN hydroxy acid dehydrogenase" evidence="5">
    <location>
        <begin position="1"/>
        <end position="121"/>
    </location>
</feature>
<accession>A0AAV2A9J2</accession>
<gene>
    <name evidence="6" type="ORF">LARSCL_LOCUS10862</name>
</gene>
<evidence type="ECO:0000256" key="1">
    <source>
        <dbReference type="ARBA" id="ARBA00001917"/>
    </source>
</evidence>
<sequence length="127" mass="13615">MLAGASAIMVSNHGGRQMDGDPATIEALPGIVNAVKKFFPRRDVYMDSGVRSGQDVFKAIALGAKMVFIGRPIMWGLALGGAKGVNNVMNILRNEFNETMLLSGASNVNQIKRDHVIPKVSIGAEQF</sequence>
<dbReference type="GO" id="GO:0003973">
    <property type="term" value="F:(S)-2-hydroxy-acid oxidase activity"/>
    <property type="evidence" value="ECO:0007669"/>
    <property type="project" value="UniProtKB-EC"/>
</dbReference>
<keyword evidence="2" id="KW-0560">Oxidoreductase</keyword>
<dbReference type="Gene3D" id="3.20.20.70">
    <property type="entry name" value="Aldolase class I"/>
    <property type="match status" value="1"/>
</dbReference>
<name>A0AAV2A9J2_9ARAC</name>
<dbReference type="InterPro" id="IPR000262">
    <property type="entry name" value="FMN-dep_DH"/>
</dbReference>
<dbReference type="SUPFAM" id="SSF51395">
    <property type="entry name" value="FMN-linked oxidoreductases"/>
    <property type="match status" value="1"/>
</dbReference>
<reference evidence="6 7" key="1">
    <citation type="submission" date="2024-04" db="EMBL/GenBank/DDBJ databases">
        <authorList>
            <person name="Rising A."/>
            <person name="Reimegard J."/>
            <person name="Sonavane S."/>
            <person name="Akerstrom W."/>
            <person name="Nylinder S."/>
            <person name="Hedman E."/>
            <person name="Kallberg Y."/>
        </authorList>
    </citation>
    <scope>NUCLEOTIDE SEQUENCE [LARGE SCALE GENOMIC DNA]</scope>
</reference>
<proteinExistence type="predicted"/>
<dbReference type="Pfam" id="PF01070">
    <property type="entry name" value="FMN_dh"/>
    <property type="match status" value="1"/>
</dbReference>
<dbReference type="PROSITE" id="PS51349">
    <property type="entry name" value="FMN_HYDROXY_ACID_DH_2"/>
    <property type="match status" value="1"/>
</dbReference>
<dbReference type="AlphaFoldDB" id="A0AAV2A9J2"/>
<comment type="caution">
    <text evidence="6">The sequence shown here is derived from an EMBL/GenBank/DDBJ whole genome shotgun (WGS) entry which is preliminary data.</text>
</comment>
<dbReference type="PANTHER" id="PTHR10578">
    <property type="entry name" value="S -2-HYDROXY-ACID OXIDASE-RELATED"/>
    <property type="match status" value="1"/>
</dbReference>
<comment type="catalytic activity">
    <reaction evidence="4">
        <text>2-hydroxyoctanoate + O2 = 2-oxooctanoate + H2O2</text>
        <dbReference type="Rhea" id="RHEA:67940"/>
        <dbReference type="ChEBI" id="CHEBI:15379"/>
        <dbReference type="ChEBI" id="CHEBI:16240"/>
        <dbReference type="ChEBI" id="CHEBI:133514"/>
        <dbReference type="ChEBI" id="CHEBI:176689"/>
    </reaction>
    <physiologicalReaction direction="left-to-right" evidence="4">
        <dbReference type="Rhea" id="RHEA:67941"/>
    </physiologicalReaction>
</comment>
<evidence type="ECO:0000259" key="5">
    <source>
        <dbReference type="PROSITE" id="PS51349"/>
    </source>
</evidence>
<evidence type="ECO:0000256" key="3">
    <source>
        <dbReference type="ARBA" id="ARBA00029325"/>
    </source>
</evidence>
<evidence type="ECO:0000256" key="2">
    <source>
        <dbReference type="ARBA" id="ARBA00023002"/>
    </source>
</evidence>
<dbReference type="InterPro" id="IPR037396">
    <property type="entry name" value="FMN_HAD"/>
</dbReference>
<evidence type="ECO:0000256" key="4">
    <source>
        <dbReference type="ARBA" id="ARBA00029327"/>
    </source>
</evidence>